<dbReference type="PANTHER" id="PTHR43353">
    <property type="entry name" value="SUCCINATE-SEMIALDEHYDE DEHYDROGENASE, MITOCHONDRIAL"/>
    <property type="match status" value="1"/>
</dbReference>
<dbReference type="Gene3D" id="3.40.309.10">
    <property type="entry name" value="Aldehyde Dehydrogenase, Chain A, domain 2"/>
    <property type="match status" value="1"/>
</dbReference>
<evidence type="ECO:0000256" key="1">
    <source>
        <dbReference type="ARBA" id="ARBA00023002"/>
    </source>
</evidence>
<keyword evidence="1" id="KW-0560">Oxidoreductase</keyword>
<dbReference type="InterPro" id="IPR015590">
    <property type="entry name" value="Aldehyde_DH_dom"/>
</dbReference>
<dbReference type="SUPFAM" id="SSF53720">
    <property type="entry name" value="ALDH-like"/>
    <property type="match status" value="1"/>
</dbReference>
<dbReference type="Pfam" id="PF00171">
    <property type="entry name" value="Aldedh"/>
    <property type="match status" value="1"/>
</dbReference>
<protein>
    <submittedName>
        <fullName evidence="3">Aldehyde dehydrogenase family protein</fullName>
    </submittedName>
</protein>
<feature type="domain" description="Aldehyde dehydrogenase" evidence="2">
    <location>
        <begin position="8"/>
        <end position="453"/>
    </location>
</feature>
<evidence type="ECO:0000259" key="2">
    <source>
        <dbReference type="Pfam" id="PF00171"/>
    </source>
</evidence>
<evidence type="ECO:0000313" key="3">
    <source>
        <dbReference type="EMBL" id="MFD2415509.1"/>
    </source>
</evidence>
<dbReference type="InterPro" id="IPR016161">
    <property type="entry name" value="Ald_DH/histidinol_DH"/>
</dbReference>
<name>A0ABW5FKG5_9PSEU</name>
<keyword evidence="4" id="KW-1185">Reference proteome</keyword>
<dbReference type="RefSeq" id="WP_378261365.1">
    <property type="nucleotide sequence ID" value="NZ_JBHUKR010000004.1"/>
</dbReference>
<reference evidence="4" key="1">
    <citation type="journal article" date="2019" name="Int. J. Syst. Evol. Microbiol.">
        <title>The Global Catalogue of Microorganisms (GCM) 10K type strain sequencing project: providing services to taxonomists for standard genome sequencing and annotation.</title>
        <authorList>
            <consortium name="The Broad Institute Genomics Platform"/>
            <consortium name="The Broad Institute Genome Sequencing Center for Infectious Disease"/>
            <person name="Wu L."/>
            <person name="Ma J."/>
        </authorList>
    </citation>
    <scope>NUCLEOTIDE SEQUENCE [LARGE SCALE GENOMIC DNA]</scope>
    <source>
        <strain evidence="4">CGMCC 4.7645</strain>
    </source>
</reference>
<dbReference type="EMBL" id="JBHUKR010000004">
    <property type="protein sequence ID" value="MFD2415509.1"/>
    <property type="molecule type" value="Genomic_DNA"/>
</dbReference>
<dbReference type="InterPro" id="IPR016163">
    <property type="entry name" value="Ald_DH_C"/>
</dbReference>
<dbReference type="InterPro" id="IPR016162">
    <property type="entry name" value="Ald_DH_N"/>
</dbReference>
<accession>A0ABW5FKG5</accession>
<comment type="caution">
    <text evidence="3">The sequence shown here is derived from an EMBL/GenBank/DDBJ whole genome shotgun (WGS) entry which is preliminary data.</text>
</comment>
<dbReference type="InterPro" id="IPR050740">
    <property type="entry name" value="Aldehyde_DH_Superfamily"/>
</dbReference>
<dbReference type="Gene3D" id="3.40.605.10">
    <property type="entry name" value="Aldehyde Dehydrogenase, Chain A, domain 1"/>
    <property type="match status" value="1"/>
</dbReference>
<dbReference type="PANTHER" id="PTHR43353:SF3">
    <property type="entry name" value="ALDEHYDE DEHYDROGENASE-RELATED"/>
    <property type="match status" value="1"/>
</dbReference>
<dbReference type="Proteomes" id="UP001597417">
    <property type="component" value="Unassembled WGS sequence"/>
</dbReference>
<evidence type="ECO:0000313" key="4">
    <source>
        <dbReference type="Proteomes" id="UP001597417"/>
    </source>
</evidence>
<sequence>MTTISLPVPDTTREVLDALLTRASSAALALADTTPAQRRGFLHTIADALDNAADELIPVARRETHLPEARLRGEMARTTFQLRLLGDEAGRAVEAIIDSADPHWPTGSRPDLRRLLVPLGPVLVFAAGNFPFAFSVAGGDTAAALAAGAPVVLKAHSGHPELSARTGEIVEAALREAGAPDGSFATVFGTDAGRDALQDQRISAGAFTGSPYAGRLLADLTASRPVPIPFYAEMGSVNPVFVTPAAAGARLDDIADGYVASSLIGAGQFCTKPGLVFVPEHTADDFLARAVPAVRATAPVPLLNRAISDGHARARRELAAHPGVSVVLDGADEGGVAGAGGHGGQVGADVAPSLLLTTSMALSADRDALTTECFGPTSLVVTYTSADELLDAARGFSGELTATVHGDEDEQLSRDLVGTVARFAGRVLWNQWPTGVAVSHAMQHGGPYPAATGQFTSVGTTSIRRFQRPVTLQNVPAALLPDELKEDNPLRLPRRVDGLDVPAPDH</sequence>
<gene>
    <name evidence="3" type="ORF">ACFSXZ_04125</name>
</gene>
<organism evidence="3 4">
    <name type="scientific">Amycolatopsis pigmentata</name>
    <dbReference type="NCBI Taxonomy" id="450801"/>
    <lineage>
        <taxon>Bacteria</taxon>
        <taxon>Bacillati</taxon>
        <taxon>Actinomycetota</taxon>
        <taxon>Actinomycetes</taxon>
        <taxon>Pseudonocardiales</taxon>
        <taxon>Pseudonocardiaceae</taxon>
        <taxon>Amycolatopsis</taxon>
    </lineage>
</organism>
<proteinExistence type="predicted"/>